<dbReference type="CDD" id="cd04301">
    <property type="entry name" value="NAT_SF"/>
    <property type="match status" value="1"/>
</dbReference>
<dbReference type="PROSITE" id="PS51186">
    <property type="entry name" value="GNAT"/>
    <property type="match status" value="1"/>
</dbReference>
<feature type="domain" description="N-acetyltransferase" evidence="1">
    <location>
        <begin position="26"/>
        <end position="172"/>
    </location>
</feature>
<reference evidence="2 3" key="1">
    <citation type="submission" date="2021-01" db="EMBL/GenBank/DDBJ databases">
        <title>Whole genome shotgun sequence of Asanoa siamensis NBRC 107932.</title>
        <authorList>
            <person name="Komaki H."/>
            <person name="Tamura T."/>
        </authorList>
    </citation>
    <scope>NUCLEOTIDE SEQUENCE [LARGE SCALE GENOMIC DNA]</scope>
    <source>
        <strain evidence="2 3">NBRC 107932</strain>
    </source>
</reference>
<evidence type="ECO:0000313" key="2">
    <source>
        <dbReference type="EMBL" id="GIF77833.1"/>
    </source>
</evidence>
<dbReference type="Pfam" id="PF13302">
    <property type="entry name" value="Acetyltransf_3"/>
    <property type="match status" value="1"/>
</dbReference>
<protein>
    <submittedName>
        <fullName evidence="2">N-acetyltransferase</fullName>
    </submittedName>
</protein>
<evidence type="ECO:0000259" key="1">
    <source>
        <dbReference type="PROSITE" id="PS51186"/>
    </source>
</evidence>
<dbReference type="SUPFAM" id="SSF55729">
    <property type="entry name" value="Acyl-CoA N-acyltransferases (Nat)"/>
    <property type="match status" value="1"/>
</dbReference>
<dbReference type="Gene3D" id="3.40.630.30">
    <property type="match status" value="1"/>
</dbReference>
<keyword evidence="3" id="KW-1185">Reference proteome</keyword>
<dbReference type="InterPro" id="IPR000182">
    <property type="entry name" value="GNAT_dom"/>
</dbReference>
<comment type="caution">
    <text evidence="2">The sequence shown here is derived from an EMBL/GenBank/DDBJ whole genome shotgun (WGS) entry which is preliminary data.</text>
</comment>
<accession>A0ABQ4D2R2</accession>
<evidence type="ECO:0000313" key="3">
    <source>
        <dbReference type="Proteomes" id="UP000604117"/>
    </source>
</evidence>
<dbReference type="PANTHER" id="PTHR43441:SF10">
    <property type="entry name" value="ACETYLTRANSFERASE"/>
    <property type="match status" value="1"/>
</dbReference>
<dbReference type="Proteomes" id="UP000604117">
    <property type="component" value="Unassembled WGS sequence"/>
</dbReference>
<dbReference type="InterPro" id="IPR051908">
    <property type="entry name" value="Ribosomal_N-acetyltransferase"/>
</dbReference>
<dbReference type="PANTHER" id="PTHR43441">
    <property type="entry name" value="RIBOSOMAL-PROTEIN-SERINE ACETYLTRANSFERASE"/>
    <property type="match status" value="1"/>
</dbReference>
<name>A0ABQ4D2R2_9ACTN</name>
<organism evidence="2 3">
    <name type="scientific">Asanoa siamensis</name>
    <dbReference type="NCBI Taxonomy" id="926357"/>
    <lineage>
        <taxon>Bacteria</taxon>
        <taxon>Bacillati</taxon>
        <taxon>Actinomycetota</taxon>
        <taxon>Actinomycetes</taxon>
        <taxon>Micromonosporales</taxon>
        <taxon>Micromonosporaceae</taxon>
        <taxon>Asanoa</taxon>
    </lineage>
</organism>
<dbReference type="InterPro" id="IPR016181">
    <property type="entry name" value="Acyl_CoA_acyltransferase"/>
</dbReference>
<proteinExistence type="predicted"/>
<dbReference type="EMBL" id="BONE01000105">
    <property type="protein sequence ID" value="GIF77833.1"/>
    <property type="molecule type" value="Genomic_DNA"/>
</dbReference>
<sequence>MYGEVMLLLDLGAGASLRALEPWHAPVFATFAEENRADFLEFLPWADFVRDEATAREFLTIYARRAADDSGRIYGLWQGGALVGGTLFRVFDTALSTAEIGVWLMRSARGQGLVSRAARQMIDWACDERGIRRVEWRCAPHNANSIAVAKRLGFRLEGTLREAFVCCGQRQDVQVWSQLAQERGRVEARTGHDA</sequence>
<gene>
    <name evidence="2" type="ORF">Asi02nite_73510</name>
</gene>